<feature type="signal peptide" evidence="2">
    <location>
        <begin position="1"/>
        <end position="18"/>
    </location>
</feature>
<keyword evidence="2" id="KW-0732">Signal</keyword>
<reference evidence="3" key="1">
    <citation type="submission" date="2018-01" db="EMBL/GenBank/DDBJ databases">
        <title>An insight into the sialome of Amazonian anophelines.</title>
        <authorList>
            <person name="Ribeiro J.M."/>
            <person name="Scarpassa V."/>
            <person name="Calvo E."/>
        </authorList>
    </citation>
    <scope>NUCLEOTIDE SEQUENCE</scope>
</reference>
<evidence type="ECO:0000256" key="2">
    <source>
        <dbReference type="SAM" id="SignalP"/>
    </source>
</evidence>
<evidence type="ECO:0000256" key="1">
    <source>
        <dbReference type="SAM" id="MobiDB-lite"/>
    </source>
</evidence>
<dbReference type="EMBL" id="GGFL01012232">
    <property type="protein sequence ID" value="MBW76410.1"/>
    <property type="molecule type" value="Transcribed_RNA"/>
</dbReference>
<dbReference type="AlphaFoldDB" id="A0A2M4DFQ0"/>
<feature type="chain" id="PRO_5014766496" evidence="2">
    <location>
        <begin position="19"/>
        <end position="93"/>
    </location>
</feature>
<proteinExistence type="predicted"/>
<organism evidence="3">
    <name type="scientific">Anopheles darlingi</name>
    <name type="common">Mosquito</name>
    <dbReference type="NCBI Taxonomy" id="43151"/>
    <lineage>
        <taxon>Eukaryota</taxon>
        <taxon>Metazoa</taxon>
        <taxon>Ecdysozoa</taxon>
        <taxon>Arthropoda</taxon>
        <taxon>Hexapoda</taxon>
        <taxon>Insecta</taxon>
        <taxon>Pterygota</taxon>
        <taxon>Neoptera</taxon>
        <taxon>Endopterygota</taxon>
        <taxon>Diptera</taxon>
        <taxon>Nematocera</taxon>
        <taxon>Culicoidea</taxon>
        <taxon>Culicidae</taxon>
        <taxon>Anophelinae</taxon>
        <taxon>Anopheles</taxon>
    </lineage>
</organism>
<name>A0A2M4DFQ0_ANODA</name>
<feature type="region of interest" description="Disordered" evidence="1">
    <location>
        <begin position="74"/>
        <end position="93"/>
    </location>
</feature>
<protein>
    <submittedName>
        <fullName evidence="3">Putative secreted protein</fullName>
    </submittedName>
</protein>
<evidence type="ECO:0000313" key="3">
    <source>
        <dbReference type="EMBL" id="MBW76410.1"/>
    </source>
</evidence>
<sequence>MFGSVVIAALLSAQTILQTEFSAIRVEEVWCVNRDRCVPANVVVVACGGGSTKPGSSEKVDEARLICFSGLPGRPSALPPPSDTLAPRCWKET</sequence>
<accession>A0A2M4DFQ0</accession>